<dbReference type="Pfam" id="PF04089">
    <property type="entry name" value="BRICHOS"/>
    <property type="match status" value="1"/>
</dbReference>
<feature type="compositionally biased region" description="Polar residues" evidence="2">
    <location>
        <begin position="38"/>
        <end position="48"/>
    </location>
</feature>
<dbReference type="Proteomes" id="UP000887575">
    <property type="component" value="Unassembled WGS sequence"/>
</dbReference>
<keyword evidence="3" id="KW-1133">Transmembrane helix</keyword>
<evidence type="ECO:0000313" key="5">
    <source>
        <dbReference type="Proteomes" id="UP000887575"/>
    </source>
</evidence>
<dbReference type="WBParaSite" id="MBELARI_LOCUS9596">
    <property type="protein sequence ID" value="MBELARI_LOCUS9596"/>
    <property type="gene ID" value="MBELARI_LOCUS9596"/>
</dbReference>
<keyword evidence="1" id="KW-1015">Disulfide bond</keyword>
<evidence type="ECO:0000256" key="1">
    <source>
        <dbReference type="ARBA" id="ARBA00023157"/>
    </source>
</evidence>
<dbReference type="Gene3D" id="1.20.120.20">
    <property type="entry name" value="Apolipoprotein"/>
    <property type="match status" value="1"/>
</dbReference>
<sequence length="762" mass="82732">MSRPPPKIQNLEAEPRRHGGGGAPGGGPPPAYHRPESETGSDYSSVSQMGKRRASWSNLVESDENLTAVRVNQYPNVVKSGSSLIGSIATSTAPVSQIHSGHPLHPQSQSQPQSQPQSNPHHRPPSQLTHFSSHMFVVPKGTLVDAAPASSSDRSRAVHHAGSSAAPSVANSDAILADAKKKKRNRLQEILNWCSNPRQGLCALCLLLVLIVGIIAAIVIPLALRAPKKVSLAFQAPEALRGGSSASTTIQMNSDGDQVRFMIRGSPPLKGNFLSVYDFKTNFIGVVDESLKNNGRQLFCFILRLDRGNIPDEVDLRKAAQETRTKSQQTQGWQETWSYQPQPLIMQNQSQYFSQPIDECNGARWMQLEMASTNQRTQQCTDCQGFCLPELGIEKDTVRDESYLNVVRLDCFQLFVPEWRQFAQANSFEQNQRDFEQYYRVSNGGNRIGNGNGNGQAGKWINVNNGYAQNAINGGVMMPSGQLANGQLANGQLNPNNQQQQQPGQTAQGNNLQNLQAAVFAGSLPQNNQQLQQQQELQQYMKERNPGLINGQLGPIGPTTAVVHPGAPSIVHNQQWHQGDAQQQWLNTQSASNPAMPPIGWSGMANGNGRNNNNNDGRWTGNEAPVGIGGTLNRAIQPVLQGAQSGIQSAANTIQQGAQSVGEAVQSGLQQVQGGIQNLQGNVQDAGKSAQQIIQEARQRLQQQSANGVNGVNPPSGYFQQMNPRQGGYPGYDNAYLNGNQINQQQSGTNLVNPQNYNVQPF</sequence>
<accession>A0AAF3FQW2</accession>
<feature type="domain" description="BRICHOS" evidence="4">
    <location>
        <begin position="275"/>
        <end position="359"/>
    </location>
</feature>
<name>A0AAF3FQW2_9BILA</name>
<feature type="region of interest" description="Disordered" evidence="2">
    <location>
        <begin position="1"/>
        <end position="61"/>
    </location>
</feature>
<reference evidence="6" key="1">
    <citation type="submission" date="2024-02" db="UniProtKB">
        <authorList>
            <consortium name="WormBaseParasite"/>
        </authorList>
    </citation>
    <scope>IDENTIFICATION</scope>
</reference>
<proteinExistence type="predicted"/>
<feature type="compositionally biased region" description="Polar residues" evidence="2">
    <location>
        <begin position="701"/>
        <end position="710"/>
    </location>
</feature>
<organism evidence="5 6">
    <name type="scientific">Mesorhabditis belari</name>
    <dbReference type="NCBI Taxonomy" id="2138241"/>
    <lineage>
        <taxon>Eukaryota</taxon>
        <taxon>Metazoa</taxon>
        <taxon>Ecdysozoa</taxon>
        <taxon>Nematoda</taxon>
        <taxon>Chromadorea</taxon>
        <taxon>Rhabditida</taxon>
        <taxon>Rhabditina</taxon>
        <taxon>Rhabditomorpha</taxon>
        <taxon>Rhabditoidea</taxon>
        <taxon>Rhabditidae</taxon>
        <taxon>Mesorhabditinae</taxon>
        <taxon>Mesorhabditis</taxon>
    </lineage>
</organism>
<dbReference type="AlphaFoldDB" id="A0AAF3FQW2"/>
<feature type="transmembrane region" description="Helical" evidence="3">
    <location>
        <begin position="201"/>
        <end position="224"/>
    </location>
</feature>
<keyword evidence="3" id="KW-0812">Transmembrane</keyword>
<evidence type="ECO:0000313" key="6">
    <source>
        <dbReference type="WBParaSite" id="MBELARI_LOCUS9596"/>
    </source>
</evidence>
<feature type="compositionally biased region" description="Low complexity" evidence="2">
    <location>
        <begin position="99"/>
        <end position="119"/>
    </location>
</feature>
<evidence type="ECO:0000259" key="4">
    <source>
        <dbReference type="Pfam" id="PF04089"/>
    </source>
</evidence>
<dbReference type="InterPro" id="IPR007084">
    <property type="entry name" value="BRICHOS_dom"/>
</dbReference>
<keyword evidence="5" id="KW-1185">Reference proteome</keyword>
<evidence type="ECO:0000256" key="2">
    <source>
        <dbReference type="SAM" id="MobiDB-lite"/>
    </source>
</evidence>
<feature type="region of interest" description="Disordered" evidence="2">
    <location>
        <begin position="93"/>
        <end position="128"/>
    </location>
</feature>
<feature type="region of interest" description="Disordered" evidence="2">
    <location>
        <begin position="701"/>
        <end position="739"/>
    </location>
</feature>
<protein>
    <recommendedName>
        <fullName evidence="4">BRICHOS domain-containing protein</fullName>
    </recommendedName>
</protein>
<keyword evidence="3" id="KW-0472">Membrane</keyword>
<evidence type="ECO:0000256" key="3">
    <source>
        <dbReference type="SAM" id="Phobius"/>
    </source>
</evidence>